<dbReference type="PANTHER" id="PTHR46599:SF6">
    <property type="entry name" value="DUAL SPECIFICITY PHOSPHATASE 26"/>
    <property type="match status" value="1"/>
</dbReference>
<gene>
    <name evidence="3" type="ORF">AVEN_29091_1</name>
</gene>
<dbReference type="Proteomes" id="UP000499080">
    <property type="component" value="Unassembled WGS sequence"/>
</dbReference>
<keyword evidence="4" id="KW-1185">Reference proteome</keyword>
<feature type="domain" description="PiggyBac transposable element-derived protein" evidence="2">
    <location>
        <begin position="10"/>
        <end position="83"/>
    </location>
</feature>
<dbReference type="PANTHER" id="PTHR46599">
    <property type="entry name" value="PIGGYBAC TRANSPOSABLE ELEMENT-DERIVED PROTEIN 4"/>
    <property type="match status" value="1"/>
</dbReference>
<accession>A0A4Y2AJR8</accession>
<dbReference type="OrthoDB" id="6435093at2759"/>
<dbReference type="AlphaFoldDB" id="A0A4Y2AJR8"/>
<organism evidence="3 4">
    <name type="scientific">Araneus ventricosus</name>
    <name type="common">Orbweaver spider</name>
    <name type="synonym">Epeira ventricosa</name>
    <dbReference type="NCBI Taxonomy" id="182803"/>
    <lineage>
        <taxon>Eukaryota</taxon>
        <taxon>Metazoa</taxon>
        <taxon>Ecdysozoa</taxon>
        <taxon>Arthropoda</taxon>
        <taxon>Chelicerata</taxon>
        <taxon>Arachnida</taxon>
        <taxon>Araneae</taxon>
        <taxon>Araneomorphae</taxon>
        <taxon>Entelegynae</taxon>
        <taxon>Araneoidea</taxon>
        <taxon>Araneidae</taxon>
        <taxon>Araneus</taxon>
    </lineage>
</organism>
<evidence type="ECO:0000313" key="3">
    <source>
        <dbReference type="EMBL" id="GBL80083.1"/>
    </source>
</evidence>
<feature type="region of interest" description="Disordered" evidence="1">
    <location>
        <begin position="131"/>
        <end position="161"/>
    </location>
</feature>
<evidence type="ECO:0000259" key="2">
    <source>
        <dbReference type="Pfam" id="PF13843"/>
    </source>
</evidence>
<protein>
    <recommendedName>
        <fullName evidence="2">PiggyBac transposable element-derived protein domain-containing protein</fullName>
    </recommendedName>
</protein>
<dbReference type="EMBL" id="BGPR01000020">
    <property type="protein sequence ID" value="GBL80083.1"/>
    <property type="molecule type" value="Genomic_DNA"/>
</dbReference>
<name>A0A4Y2AJR8_ARAVE</name>
<reference evidence="3 4" key="1">
    <citation type="journal article" date="2019" name="Sci. Rep.">
        <title>Orb-weaving spider Araneus ventricosus genome elucidates the spidroin gene catalogue.</title>
        <authorList>
            <person name="Kono N."/>
            <person name="Nakamura H."/>
            <person name="Ohtoshi R."/>
            <person name="Moran D.A.P."/>
            <person name="Shinohara A."/>
            <person name="Yoshida Y."/>
            <person name="Fujiwara M."/>
            <person name="Mori M."/>
            <person name="Tomita M."/>
            <person name="Arakawa K."/>
        </authorList>
    </citation>
    <scope>NUCLEOTIDE SEQUENCE [LARGE SCALE GENOMIC DNA]</scope>
</reference>
<evidence type="ECO:0000313" key="4">
    <source>
        <dbReference type="Proteomes" id="UP000499080"/>
    </source>
</evidence>
<sequence length="161" mass="18387">MTLVSYEPKESKYVLLLSTMHRDGAIVESADKKKPEIIQFYNATKGGVDTVDEMPSLYSTARKTNRWPMVIFYYMLNVVAINARVALMSTKTPPLQYTSRRRFLKKLALSLIETHMKDKKNMQMLPKTLRESMNEATSSGSEEIPSKTPKHDKGRCVILPL</sequence>
<evidence type="ECO:0000256" key="1">
    <source>
        <dbReference type="SAM" id="MobiDB-lite"/>
    </source>
</evidence>
<proteinExistence type="predicted"/>
<dbReference type="Pfam" id="PF13843">
    <property type="entry name" value="DDE_Tnp_1_7"/>
    <property type="match status" value="1"/>
</dbReference>
<dbReference type="InterPro" id="IPR029526">
    <property type="entry name" value="PGBD"/>
</dbReference>
<comment type="caution">
    <text evidence="3">The sequence shown here is derived from an EMBL/GenBank/DDBJ whole genome shotgun (WGS) entry which is preliminary data.</text>
</comment>